<evidence type="ECO:0000256" key="1">
    <source>
        <dbReference type="SAM" id="MobiDB-lite"/>
    </source>
</evidence>
<dbReference type="EMBL" id="BOOH01000019">
    <property type="protein sequence ID" value="GIH76118.1"/>
    <property type="molecule type" value="Genomic_DNA"/>
</dbReference>
<name>A0A8J3RJH1_9ACTN</name>
<evidence type="ECO:0000313" key="3">
    <source>
        <dbReference type="Proteomes" id="UP000616724"/>
    </source>
</evidence>
<keyword evidence="3" id="KW-1185">Reference proteome</keyword>
<evidence type="ECO:0000313" key="2">
    <source>
        <dbReference type="EMBL" id="GIH76118.1"/>
    </source>
</evidence>
<feature type="region of interest" description="Disordered" evidence="1">
    <location>
        <begin position="1"/>
        <end position="26"/>
    </location>
</feature>
<dbReference type="Proteomes" id="UP000616724">
    <property type="component" value="Unassembled WGS sequence"/>
</dbReference>
<comment type="caution">
    <text evidence="2">The sequence shown here is derived from an EMBL/GenBank/DDBJ whole genome shotgun (WGS) entry which is preliminary data.</text>
</comment>
<organism evidence="2 3">
    <name type="scientific">Planobispora longispora</name>
    <dbReference type="NCBI Taxonomy" id="28887"/>
    <lineage>
        <taxon>Bacteria</taxon>
        <taxon>Bacillati</taxon>
        <taxon>Actinomycetota</taxon>
        <taxon>Actinomycetes</taxon>
        <taxon>Streptosporangiales</taxon>
        <taxon>Streptosporangiaceae</taxon>
        <taxon>Planobispora</taxon>
    </lineage>
</organism>
<proteinExistence type="predicted"/>
<accession>A0A8J3RJH1</accession>
<protein>
    <submittedName>
        <fullName evidence="2">Uncharacterized protein</fullName>
    </submittedName>
</protein>
<dbReference type="AlphaFoldDB" id="A0A8J3RJH1"/>
<reference evidence="2 3" key="1">
    <citation type="submission" date="2021-01" db="EMBL/GenBank/DDBJ databases">
        <title>Whole genome shotgun sequence of Planobispora longispora NBRC 13918.</title>
        <authorList>
            <person name="Komaki H."/>
            <person name="Tamura T."/>
        </authorList>
    </citation>
    <scope>NUCLEOTIDE SEQUENCE [LARGE SCALE GENOMIC DNA]</scope>
    <source>
        <strain evidence="2 3">NBRC 13918</strain>
    </source>
</reference>
<sequence>MLTPSRTTYGDLVPNQPATPKHGVRTPDERWKAFGANAQRQGTDRTKLLNAFMAWYNREEGVELPERPPAED</sequence>
<gene>
    <name evidence="2" type="ORF">Plo01_25470</name>
</gene>